<keyword evidence="1" id="KW-1133">Transmembrane helix</keyword>
<dbReference type="InterPro" id="IPR021741">
    <property type="entry name" value="DUF3311"/>
</dbReference>
<reference evidence="2" key="2">
    <citation type="submission" date="2022-05" db="EMBL/GenBank/DDBJ databases">
        <authorList>
            <person name="Kim J.-S."/>
            <person name="Lee K."/>
            <person name="Suh M."/>
            <person name="Eom M."/>
            <person name="Kim J.-S."/>
            <person name="Kim D.-S."/>
            <person name="Ko S.-H."/>
            <person name="Shin Y."/>
            <person name="Lee J.-S."/>
        </authorList>
    </citation>
    <scope>NUCLEOTIDE SEQUENCE</scope>
    <source>
        <strain evidence="2">N237</strain>
    </source>
</reference>
<reference evidence="2" key="1">
    <citation type="journal article" date="2018" name="Int. J. Syst. Evol. Microbiol.">
        <title>Jatrophihabitans telluris sp. nov., isolated from sediment soil of lava forest wetlands and the emended description of the genus Jatrophihabitans.</title>
        <authorList>
            <person name="Lee K.C."/>
            <person name="Suh M.K."/>
            <person name="Eom M.K."/>
            <person name="Kim K.K."/>
            <person name="Kim J.S."/>
            <person name="Kim D.S."/>
            <person name="Ko S.H."/>
            <person name="Shin Y.K."/>
            <person name="Lee J.S."/>
        </authorList>
    </citation>
    <scope>NUCLEOTIDE SEQUENCE</scope>
    <source>
        <strain evidence="2">N237</strain>
    </source>
</reference>
<proteinExistence type="predicted"/>
<keyword evidence="1" id="KW-0812">Transmembrane</keyword>
<name>A0ABY4R1K0_9ACTN</name>
<accession>A0ABY4R1K0</accession>
<keyword evidence="3" id="KW-1185">Reference proteome</keyword>
<dbReference type="Pfam" id="PF11755">
    <property type="entry name" value="DUF3311"/>
    <property type="match status" value="1"/>
</dbReference>
<keyword evidence="1" id="KW-0472">Membrane</keyword>
<gene>
    <name evidence="2" type="ORF">M6D93_07340</name>
</gene>
<evidence type="ECO:0000313" key="3">
    <source>
        <dbReference type="Proteomes" id="UP001056336"/>
    </source>
</evidence>
<evidence type="ECO:0000256" key="1">
    <source>
        <dbReference type="SAM" id="Phobius"/>
    </source>
</evidence>
<feature type="transmembrane region" description="Helical" evidence="1">
    <location>
        <begin position="47"/>
        <end position="69"/>
    </location>
</feature>
<protein>
    <submittedName>
        <fullName evidence="2">DUF3311 domain-containing protein</fullName>
    </submittedName>
</protein>
<feature type="transmembrane region" description="Helical" evidence="1">
    <location>
        <begin position="12"/>
        <end position="35"/>
    </location>
</feature>
<evidence type="ECO:0000313" key="2">
    <source>
        <dbReference type="EMBL" id="UQX89808.1"/>
    </source>
</evidence>
<dbReference type="Proteomes" id="UP001056336">
    <property type="component" value="Chromosome"/>
</dbReference>
<dbReference type="EMBL" id="CP097332">
    <property type="protein sequence ID" value="UQX89808.1"/>
    <property type="molecule type" value="Genomic_DNA"/>
</dbReference>
<organism evidence="2 3">
    <name type="scientific">Jatrophihabitans telluris</name>
    <dbReference type="NCBI Taxonomy" id="2038343"/>
    <lineage>
        <taxon>Bacteria</taxon>
        <taxon>Bacillati</taxon>
        <taxon>Actinomycetota</taxon>
        <taxon>Actinomycetes</taxon>
        <taxon>Jatrophihabitantales</taxon>
        <taxon>Jatrophihabitantaceae</taxon>
        <taxon>Jatrophihabitans</taxon>
    </lineage>
</organism>
<dbReference type="RefSeq" id="WP_249773704.1">
    <property type="nucleotide sequence ID" value="NZ_CP097332.1"/>
</dbReference>
<sequence>MSARTPHRLPTGVAVTAGVLLVIPILALLIVPIYARTGPTLWGFPFFYWYQFMWVFLAAAFTYTAYVIIDRARRGQK</sequence>